<accession>I3TAL4</accession>
<organism evidence="1">
    <name type="scientific">Lotus japonicus</name>
    <name type="common">Lotus corniculatus var. japonicus</name>
    <dbReference type="NCBI Taxonomy" id="34305"/>
    <lineage>
        <taxon>Eukaryota</taxon>
        <taxon>Viridiplantae</taxon>
        <taxon>Streptophyta</taxon>
        <taxon>Embryophyta</taxon>
        <taxon>Tracheophyta</taxon>
        <taxon>Spermatophyta</taxon>
        <taxon>Magnoliopsida</taxon>
        <taxon>eudicotyledons</taxon>
        <taxon>Gunneridae</taxon>
        <taxon>Pentapetalae</taxon>
        <taxon>rosids</taxon>
        <taxon>fabids</taxon>
        <taxon>Fabales</taxon>
        <taxon>Fabaceae</taxon>
        <taxon>Papilionoideae</taxon>
        <taxon>50 kb inversion clade</taxon>
        <taxon>NPAAA clade</taxon>
        <taxon>Hologalegina</taxon>
        <taxon>robinioid clade</taxon>
        <taxon>Loteae</taxon>
        <taxon>Lotus</taxon>
    </lineage>
</organism>
<evidence type="ECO:0000313" key="1">
    <source>
        <dbReference type="EMBL" id="AFK49556.1"/>
    </source>
</evidence>
<proteinExistence type="evidence at transcript level"/>
<dbReference type="AlphaFoldDB" id="I3TAL4"/>
<sequence length="46" mass="5327">MEPRHEPAENHLLPHLHTTLQGRCGKHPRGILLKTPTISRSLFRIH</sequence>
<name>I3TAL4_LOTJA</name>
<dbReference type="EMBL" id="BT149762">
    <property type="protein sequence ID" value="AFK49556.1"/>
    <property type="molecule type" value="mRNA"/>
</dbReference>
<protein>
    <submittedName>
        <fullName evidence="1">Uncharacterized protein</fullName>
    </submittedName>
</protein>
<reference evidence="1" key="1">
    <citation type="submission" date="2012-05" db="EMBL/GenBank/DDBJ databases">
        <authorList>
            <person name="Krishnakumar V."/>
            <person name="Cheung F."/>
            <person name="Xiao Y."/>
            <person name="Chan A."/>
            <person name="Moskal W.A."/>
            <person name="Town C.D."/>
        </authorList>
    </citation>
    <scope>NUCLEOTIDE SEQUENCE</scope>
</reference>